<dbReference type="PROSITE" id="PS51296">
    <property type="entry name" value="RIESKE"/>
    <property type="match status" value="1"/>
</dbReference>
<proteinExistence type="predicted"/>
<evidence type="ECO:0000313" key="9">
    <source>
        <dbReference type="EMBL" id="GIN98704.1"/>
    </source>
</evidence>
<feature type="domain" description="Rieske" evidence="8">
    <location>
        <begin position="35"/>
        <end position="141"/>
    </location>
</feature>
<evidence type="ECO:0000313" key="11">
    <source>
        <dbReference type="Proteomes" id="UP000287296"/>
    </source>
</evidence>
<dbReference type="Proteomes" id="UP000680670">
    <property type="component" value="Unassembled WGS sequence"/>
</dbReference>
<reference evidence="9 12" key="2">
    <citation type="submission" date="2021-03" db="EMBL/GenBank/DDBJ databases">
        <title>Antimicrobial resistance genes in bacteria isolated from Japanese honey, and their potential for conferring macrolide and lincosamide resistance in the American foulbrood pathogen Paenibacillus larvae.</title>
        <authorList>
            <person name="Okamoto M."/>
            <person name="Kumagai M."/>
            <person name="Kanamori H."/>
            <person name="Takamatsu D."/>
        </authorList>
    </citation>
    <scope>NUCLEOTIDE SEQUENCE [LARGE SCALE GENOMIC DNA]</scope>
    <source>
        <strain evidence="9 12">J6TS1</strain>
    </source>
</reference>
<keyword evidence="2" id="KW-0001">2Fe-2S</keyword>
<dbReference type="PRINTS" id="PR00090">
    <property type="entry name" value="RNGDIOXGNASE"/>
</dbReference>
<comment type="caution">
    <text evidence="10">The sequence shown here is derived from an EMBL/GenBank/DDBJ whole genome shotgun (WGS) entry which is preliminary data.</text>
</comment>
<sequence>MATTTHTLEYTLPYKNYVDPQIFEDEKKQIFQKSWILAGHTSQVEKVGDFFTFDIADQPLIISRDKNNEINAFYNICPHRGSKVEKSESGNKRVFMCQYHGWTFQLDGKLNKAPNFPTNELGKHSCMTKVSLEIFKGLIFINLDPEAKPLAETYGKLMDNMAKYDFLDSLKKVRVTTRVIDANWKAVVDNYLECDHCKIAHPEFSKTFDMKNYYIDLHDNFSCQYSKMTSKSDEEREEHANFYWVWPNLMVSIYPGEDGNMTTSQIIPLAPDKSLAIYSYYFKSDEISEEQEELIRFVDQVRLEDFDLVELLQKGFDTQAFEHGIYSPTEYAIKYFHQRYREEMKVD</sequence>
<dbReference type="Pfam" id="PF00355">
    <property type="entry name" value="Rieske"/>
    <property type="match status" value="1"/>
</dbReference>
<dbReference type="RefSeq" id="WP_120115644.1">
    <property type="nucleotide sequence ID" value="NZ_BORI01000023.1"/>
</dbReference>
<dbReference type="Pfam" id="PF00848">
    <property type="entry name" value="Ring_hydroxyl_A"/>
    <property type="match status" value="1"/>
</dbReference>
<keyword evidence="6" id="KW-0411">Iron-sulfur</keyword>
<evidence type="ECO:0000256" key="5">
    <source>
        <dbReference type="ARBA" id="ARBA00023004"/>
    </source>
</evidence>
<comment type="cofactor">
    <cofactor evidence="1">
        <name>Fe cation</name>
        <dbReference type="ChEBI" id="CHEBI:24875"/>
    </cofactor>
</comment>
<dbReference type="PROSITE" id="PS00570">
    <property type="entry name" value="RING_HYDROXYL_ALPHA"/>
    <property type="match status" value="1"/>
</dbReference>
<keyword evidence="4" id="KW-0560">Oxidoreductase</keyword>
<keyword evidence="12" id="KW-1185">Reference proteome</keyword>
<dbReference type="InterPro" id="IPR036922">
    <property type="entry name" value="Rieske_2Fe-2S_sf"/>
</dbReference>
<dbReference type="CDD" id="cd03469">
    <property type="entry name" value="Rieske_RO_Alpha_N"/>
    <property type="match status" value="1"/>
</dbReference>
<evidence type="ECO:0000256" key="6">
    <source>
        <dbReference type="ARBA" id="ARBA00023014"/>
    </source>
</evidence>
<dbReference type="InterPro" id="IPR017941">
    <property type="entry name" value="Rieske_2Fe-2S"/>
</dbReference>
<keyword evidence="5" id="KW-0408">Iron</keyword>
<evidence type="ECO:0000259" key="8">
    <source>
        <dbReference type="PROSITE" id="PS51296"/>
    </source>
</evidence>
<dbReference type="GO" id="GO:0004497">
    <property type="term" value="F:monooxygenase activity"/>
    <property type="evidence" value="ECO:0007669"/>
    <property type="project" value="UniProtKB-ARBA"/>
</dbReference>
<evidence type="ECO:0000313" key="10">
    <source>
        <dbReference type="EMBL" id="RST58155.1"/>
    </source>
</evidence>
<dbReference type="EMBL" id="QYTW02000023">
    <property type="protein sequence ID" value="RST58155.1"/>
    <property type="molecule type" value="Genomic_DNA"/>
</dbReference>
<dbReference type="EMBL" id="BORJ01000016">
    <property type="protein sequence ID" value="GIN98704.1"/>
    <property type="molecule type" value="Genomic_DNA"/>
</dbReference>
<dbReference type="PANTHER" id="PTHR43756">
    <property type="entry name" value="CHOLINE MONOOXYGENASE, CHLOROPLASTIC"/>
    <property type="match status" value="1"/>
</dbReference>
<name>A0A429X430_SIMTE</name>
<evidence type="ECO:0000256" key="7">
    <source>
        <dbReference type="ARBA" id="ARBA00023027"/>
    </source>
</evidence>
<evidence type="ECO:0000256" key="4">
    <source>
        <dbReference type="ARBA" id="ARBA00023002"/>
    </source>
</evidence>
<evidence type="ECO:0000313" key="12">
    <source>
        <dbReference type="Proteomes" id="UP000680670"/>
    </source>
</evidence>
<dbReference type="Proteomes" id="UP000287296">
    <property type="component" value="Unassembled WGS sequence"/>
</dbReference>
<keyword evidence="7" id="KW-0520">NAD</keyword>
<evidence type="ECO:0000256" key="2">
    <source>
        <dbReference type="ARBA" id="ARBA00022714"/>
    </source>
</evidence>
<dbReference type="SUPFAM" id="SSF50022">
    <property type="entry name" value="ISP domain"/>
    <property type="match status" value="1"/>
</dbReference>
<dbReference type="GO" id="GO:0016705">
    <property type="term" value="F:oxidoreductase activity, acting on paired donors, with incorporation or reduction of molecular oxygen"/>
    <property type="evidence" value="ECO:0007669"/>
    <property type="project" value="UniProtKB-ARBA"/>
</dbReference>
<dbReference type="Gene3D" id="2.102.10.10">
    <property type="entry name" value="Rieske [2Fe-2S] iron-sulphur domain"/>
    <property type="match status" value="1"/>
</dbReference>
<dbReference type="SUPFAM" id="SSF55961">
    <property type="entry name" value="Bet v1-like"/>
    <property type="match status" value="1"/>
</dbReference>
<evidence type="ECO:0000256" key="3">
    <source>
        <dbReference type="ARBA" id="ARBA00022723"/>
    </source>
</evidence>
<dbReference type="OrthoDB" id="9800776at2"/>
<keyword evidence="3" id="KW-0479">Metal-binding</keyword>
<protein>
    <submittedName>
        <fullName evidence="10">(2Fe-2S)-binding protein</fullName>
    </submittedName>
    <submittedName>
        <fullName evidence="9">Ring-hydroxylating oxygenase subunit alpha</fullName>
    </submittedName>
</protein>
<accession>A0A429X430</accession>
<dbReference type="Gene3D" id="3.90.380.10">
    <property type="entry name" value="Naphthalene 1,2-dioxygenase Alpha Subunit, Chain A, domain 1"/>
    <property type="match status" value="1"/>
</dbReference>
<evidence type="ECO:0000256" key="1">
    <source>
        <dbReference type="ARBA" id="ARBA00001962"/>
    </source>
</evidence>
<dbReference type="GO" id="GO:0051537">
    <property type="term" value="F:2 iron, 2 sulfur cluster binding"/>
    <property type="evidence" value="ECO:0007669"/>
    <property type="project" value="UniProtKB-KW"/>
</dbReference>
<dbReference type="InterPro" id="IPR015881">
    <property type="entry name" value="ARHD_Rieske_2Fe_2S"/>
</dbReference>
<dbReference type="AlphaFoldDB" id="A0A429X430"/>
<reference evidence="10 11" key="1">
    <citation type="submission" date="2018-12" db="EMBL/GenBank/DDBJ databases">
        <authorList>
            <person name="Sun L."/>
            <person name="Chen Z."/>
        </authorList>
    </citation>
    <scope>NUCLEOTIDE SEQUENCE [LARGE SCALE GENOMIC DNA]</scope>
    <source>
        <strain evidence="10 11">LMG 29736</strain>
    </source>
</reference>
<dbReference type="InterPro" id="IPR015879">
    <property type="entry name" value="Ring_hydroxy_dOase_asu_C_dom"/>
</dbReference>
<organism evidence="10 11">
    <name type="scientific">Siminovitchia terrae</name>
    <name type="common">Bacillus terrae</name>
    <dbReference type="NCBI Taxonomy" id="1914933"/>
    <lineage>
        <taxon>Bacteria</taxon>
        <taxon>Bacillati</taxon>
        <taxon>Bacillota</taxon>
        <taxon>Bacilli</taxon>
        <taxon>Bacillales</taxon>
        <taxon>Bacillaceae</taxon>
        <taxon>Siminovitchia</taxon>
    </lineage>
</organism>
<dbReference type="InterPro" id="IPR001663">
    <property type="entry name" value="Rng_hydr_dOase-A"/>
</dbReference>
<dbReference type="GO" id="GO:0005506">
    <property type="term" value="F:iron ion binding"/>
    <property type="evidence" value="ECO:0007669"/>
    <property type="project" value="InterPro"/>
</dbReference>
<dbReference type="PANTHER" id="PTHR43756:SF5">
    <property type="entry name" value="CHOLINE MONOOXYGENASE, CHLOROPLASTIC"/>
    <property type="match status" value="1"/>
</dbReference>
<gene>
    <name evidence="10" type="ORF">D5F11_018815</name>
    <name evidence="9" type="ORF">J6TS1_45740</name>
</gene>